<feature type="non-terminal residue" evidence="1">
    <location>
        <position position="1"/>
    </location>
</feature>
<proteinExistence type="predicted"/>
<sequence>MDRISDLPDVLLHDILLRLRSPHAAARTSVLSSRWTPYMAILNTEMPCLCTKYVTHIEEMQRYKKVYSEVEIDFVDGLHEEVELFLKLLSRCNADALKMVSINYRSRHNPLVTKELRAKVRTSSITKHGIQLADHRFHQLRAT</sequence>
<reference evidence="1 2" key="1">
    <citation type="journal article" date="2019" name="Sci. Rep.">
        <title>A high-quality genome of Eragrostis curvula grass provides insights into Poaceae evolution and supports new strategies to enhance forage quality.</title>
        <authorList>
            <person name="Carballo J."/>
            <person name="Santos B.A.C.M."/>
            <person name="Zappacosta D."/>
            <person name="Garbus I."/>
            <person name="Selva J.P."/>
            <person name="Gallo C.A."/>
            <person name="Diaz A."/>
            <person name="Albertini E."/>
            <person name="Caccamo M."/>
            <person name="Echenique V."/>
        </authorList>
    </citation>
    <scope>NUCLEOTIDE SEQUENCE [LARGE SCALE GENOMIC DNA]</scope>
    <source>
        <strain evidence="2">cv. Victoria</strain>
        <tissue evidence="1">Leaf</tissue>
    </source>
</reference>
<accession>A0A5J9VSI7</accession>
<dbReference type="AlphaFoldDB" id="A0A5J9VSI7"/>
<evidence type="ECO:0000313" key="1">
    <source>
        <dbReference type="EMBL" id="TVU38527.1"/>
    </source>
</evidence>
<evidence type="ECO:0008006" key="3">
    <source>
        <dbReference type="Google" id="ProtNLM"/>
    </source>
</evidence>
<dbReference type="Proteomes" id="UP000324897">
    <property type="component" value="Chromosome 4"/>
</dbReference>
<name>A0A5J9VSI7_9POAL</name>
<evidence type="ECO:0000313" key="2">
    <source>
        <dbReference type="Proteomes" id="UP000324897"/>
    </source>
</evidence>
<protein>
    <recommendedName>
        <fullName evidence="3">F-box domain-containing protein</fullName>
    </recommendedName>
</protein>
<dbReference type="SUPFAM" id="SSF81383">
    <property type="entry name" value="F-box domain"/>
    <property type="match status" value="1"/>
</dbReference>
<comment type="caution">
    <text evidence="1">The sequence shown here is derived from an EMBL/GenBank/DDBJ whole genome shotgun (WGS) entry which is preliminary data.</text>
</comment>
<dbReference type="EMBL" id="RWGY01000007">
    <property type="protein sequence ID" value="TVU38527.1"/>
    <property type="molecule type" value="Genomic_DNA"/>
</dbReference>
<dbReference type="Gramene" id="TVU38527">
    <property type="protein sequence ID" value="TVU38527"/>
    <property type="gene ID" value="EJB05_11901"/>
</dbReference>
<keyword evidence="2" id="KW-1185">Reference proteome</keyword>
<dbReference type="InterPro" id="IPR036047">
    <property type="entry name" value="F-box-like_dom_sf"/>
</dbReference>
<dbReference type="OrthoDB" id="650312at2759"/>
<organism evidence="1 2">
    <name type="scientific">Eragrostis curvula</name>
    <name type="common">weeping love grass</name>
    <dbReference type="NCBI Taxonomy" id="38414"/>
    <lineage>
        <taxon>Eukaryota</taxon>
        <taxon>Viridiplantae</taxon>
        <taxon>Streptophyta</taxon>
        <taxon>Embryophyta</taxon>
        <taxon>Tracheophyta</taxon>
        <taxon>Spermatophyta</taxon>
        <taxon>Magnoliopsida</taxon>
        <taxon>Liliopsida</taxon>
        <taxon>Poales</taxon>
        <taxon>Poaceae</taxon>
        <taxon>PACMAD clade</taxon>
        <taxon>Chloridoideae</taxon>
        <taxon>Eragrostideae</taxon>
        <taxon>Eragrostidinae</taxon>
        <taxon>Eragrostis</taxon>
    </lineage>
</organism>
<gene>
    <name evidence="1" type="ORF">EJB05_11901</name>
</gene>